<evidence type="ECO:0000256" key="4">
    <source>
        <dbReference type="SAM" id="MobiDB-lite"/>
    </source>
</evidence>
<evidence type="ECO:0000313" key="5">
    <source>
        <dbReference type="EMBL" id="EZG46107.1"/>
    </source>
</evidence>
<accession>A0A023B117</accession>
<feature type="compositionally biased region" description="Low complexity" evidence="4">
    <location>
        <begin position="266"/>
        <end position="300"/>
    </location>
</feature>
<organism evidence="5 6">
    <name type="scientific">Gregarina niphandrodes</name>
    <name type="common">Septate eugregarine</name>
    <dbReference type="NCBI Taxonomy" id="110365"/>
    <lineage>
        <taxon>Eukaryota</taxon>
        <taxon>Sar</taxon>
        <taxon>Alveolata</taxon>
        <taxon>Apicomplexa</taxon>
        <taxon>Conoidasida</taxon>
        <taxon>Gregarinasina</taxon>
        <taxon>Eugregarinorida</taxon>
        <taxon>Gregarinidae</taxon>
        <taxon>Gregarina</taxon>
    </lineage>
</organism>
<keyword evidence="3" id="KW-0862">Zinc</keyword>
<reference evidence="5" key="1">
    <citation type="submission" date="2013-12" db="EMBL/GenBank/DDBJ databases">
        <authorList>
            <person name="Omoto C.K."/>
            <person name="Sibley D."/>
            <person name="Venepally P."/>
            <person name="Hadjithomas M."/>
            <person name="Karamycheva S."/>
            <person name="Brunk B."/>
            <person name="Roos D."/>
            <person name="Caler E."/>
            <person name="Lorenzi H."/>
        </authorList>
    </citation>
    <scope>NUCLEOTIDE SEQUENCE</scope>
</reference>
<dbReference type="Proteomes" id="UP000019763">
    <property type="component" value="Unassembled WGS sequence"/>
</dbReference>
<proteinExistence type="predicted"/>
<dbReference type="CDD" id="cd16449">
    <property type="entry name" value="RING-HC"/>
    <property type="match status" value="1"/>
</dbReference>
<gene>
    <name evidence="5" type="ORF">GNI_135050</name>
</gene>
<dbReference type="PROSITE" id="PS00518">
    <property type="entry name" value="ZF_RING_1"/>
    <property type="match status" value="1"/>
</dbReference>
<name>A0A023B117_GRENI</name>
<dbReference type="GeneID" id="22914787"/>
<dbReference type="InterPro" id="IPR017907">
    <property type="entry name" value="Znf_RING_CS"/>
</dbReference>
<keyword evidence="2" id="KW-0863">Zinc-finger</keyword>
<sequence length="468" mass="50828">MDERTVYLIWNVVRMNDSPHLSQLPSLYSRCCSRPLEYRSLGLTLQDVIQRCRPYVKIEPDEQGKQRLTASSRPPPKGKDSGRQNVVSAADVDRRQAEIFEDGKFHSNHLVSEFPEITCVNCLCISSRLRILPCGHLVCEACVVRNDATVCTSRGCTNPGRVDESVPMTLTADMKESILECPSNCLACKRCKNVKLKDLCRHFFSCSANHPLHHFDQGRDSDCDLDSDLSADEAPLQDTANLIARAQVTDLIKTVTDARNRAPGAPAFEGAAFTPSGSAGSAPAFSAPGRADPVPSLAGPGLAGPGLAGPGLAGPARSAPPTASRNAPSDDLRGPDTATGQYDQLPALDTTATVDLTATTDSPEDSAPQCSTRTQETGARCYVYKEISIAQYKIENANSKFKNASAWSMNVRPGTAVSILRSRHNTVYGWCLVRKVDTNTVGWIPTLSLRKPLESFEAFARRISRKFD</sequence>
<comment type="caution">
    <text evidence="5">The sequence shown here is derived from an EMBL/GenBank/DDBJ whole genome shotgun (WGS) entry which is preliminary data.</text>
</comment>
<feature type="compositionally biased region" description="Gly residues" evidence="4">
    <location>
        <begin position="301"/>
        <end position="312"/>
    </location>
</feature>
<dbReference type="VEuPathDB" id="CryptoDB:GNI_135050"/>
<protein>
    <submittedName>
        <fullName evidence="5">Uncharacterized protein</fullName>
    </submittedName>
</protein>
<keyword evidence="6" id="KW-1185">Reference proteome</keyword>
<dbReference type="RefSeq" id="XP_011132363.1">
    <property type="nucleotide sequence ID" value="XM_011134061.1"/>
</dbReference>
<feature type="region of interest" description="Disordered" evidence="4">
    <location>
        <begin position="63"/>
        <end position="88"/>
    </location>
</feature>
<evidence type="ECO:0000256" key="3">
    <source>
        <dbReference type="ARBA" id="ARBA00022833"/>
    </source>
</evidence>
<evidence type="ECO:0000256" key="2">
    <source>
        <dbReference type="ARBA" id="ARBA00022771"/>
    </source>
</evidence>
<feature type="region of interest" description="Disordered" evidence="4">
    <location>
        <begin position="266"/>
        <end position="348"/>
    </location>
</feature>
<dbReference type="AlphaFoldDB" id="A0A023B117"/>
<dbReference type="EMBL" id="AFNH02001000">
    <property type="protein sequence ID" value="EZG46107.1"/>
    <property type="molecule type" value="Genomic_DNA"/>
</dbReference>
<dbReference type="GO" id="GO:0008270">
    <property type="term" value="F:zinc ion binding"/>
    <property type="evidence" value="ECO:0007669"/>
    <property type="project" value="UniProtKB-KW"/>
</dbReference>
<keyword evidence="1" id="KW-0479">Metal-binding</keyword>
<evidence type="ECO:0000256" key="1">
    <source>
        <dbReference type="ARBA" id="ARBA00022723"/>
    </source>
</evidence>
<evidence type="ECO:0000313" key="6">
    <source>
        <dbReference type="Proteomes" id="UP000019763"/>
    </source>
</evidence>